<proteinExistence type="predicted"/>
<evidence type="ECO:0000313" key="2">
    <source>
        <dbReference type="Proteomes" id="UP001501666"/>
    </source>
</evidence>
<comment type="caution">
    <text evidence="1">The sequence shown here is derived from an EMBL/GenBank/DDBJ whole genome shotgun (WGS) entry which is preliminary data.</text>
</comment>
<gene>
    <name evidence="1" type="ORF">GCM10010412_053280</name>
</gene>
<dbReference type="EMBL" id="BAAATE010000015">
    <property type="protein sequence ID" value="GAA2673019.1"/>
    <property type="molecule type" value="Genomic_DNA"/>
</dbReference>
<protein>
    <submittedName>
        <fullName evidence="1">Uncharacterized protein</fullName>
    </submittedName>
</protein>
<evidence type="ECO:0000313" key="1">
    <source>
        <dbReference type="EMBL" id="GAA2673019.1"/>
    </source>
</evidence>
<accession>A0ABN3SBJ2</accession>
<keyword evidence="2" id="KW-1185">Reference proteome</keyword>
<dbReference type="Proteomes" id="UP001501666">
    <property type="component" value="Unassembled WGS sequence"/>
</dbReference>
<name>A0ABN3SBJ2_9ACTN</name>
<reference evidence="1 2" key="1">
    <citation type="journal article" date="2019" name="Int. J. Syst. Evol. Microbiol.">
        <title>The Global Catalogue of Microorganisms (GCM) 10K type strain sequencing project: providing services to taxonomists for standard genome sequencing and annotation.</title>
        <authorList>
            <consortium name="The Broad Institute Genomics Platform"/>
            <consortium name="The Broad Institute Genome Sequencing Center for Infectious Disease"/>
            <person name="Wu L."/>
            <person name="Ma J."/>
        </authorList>
    </citation>
    <scope>NUCLEOTIDE SEQUENCE [LARGE SCALE GENOMIC DNA]</scope>
    <source>
        <strain evidence="1 2">JCM 6835</strain>
    </source>
</reference>
<sequence length="292" mass="32537">MPVPPPWVDDLFSFPTPPPLAKLVGIAWEHAFTDEDMYDQDLLITHYDFMFDLEAAPDAPDGWESTYPDMRQNHVPPVPLFATPELVQFGHLGTGTYVGWVVPAPELRGTDHPVALFGQEPGARIIGRDTRAGLEWMLSFGLRRENLRDDDCALIARLAAELDLHPAPEHGITPDGFDVVVPLELAVPSGWRHEPDVNGAGIGVLAPADAFTDRSYVYAGGWLDEILADADRLLDAGFPATALLELIDAFHDERDRFAHLHPLWARAYQDLGRPQLAARLETMIPMYQRLQH</sequence>
<organism evidence="1 2">
    <name type="scientific">Nonomuraea recticatena</name>
    <dbReference type="NCBI Taxonomy" id="46178"/>
    <lineage>
        <taxon>Bacteria</taxon>
        <taxon>Bacillati</taxon>
        <taxon>Actinomycetota</taxon>
        <taxon>Actinomycetes</taxon>
        <taxon>Streptosporangiales</taxon>
        <taxon>Streptosporangiaceae</taxon>
        <taxon>Nonomuraea</taxon>
    </lineage>
</organism>